<dbReference type="RefSeq" id="WP_021002362.1">
    <property type="nucleotide sequence ID" value="NZ_UZBH01000010.1"/>
</dbReference>
<protein>
    <submittedName>
        <fullName evidence="1">Uncharacterized protein</fullName>
    </submittedName>
</protein>
<organism evidence="1 2">
    <name type="scientific">Streptococcus intermedius B196</name>
    <dbReference type="NCBI Taxonomy" id="862967"/>
    <lineage>
        <taxon>Bacteria</taxon>
        <taxon>Bacillati</taxon>
        <taxon>Bacillota</taxon>
        <taxon>Bacilli</taxon>
        <taxon>Lactobacillales</taxon>
        <taxon>Streptococcaceae</taxon>
        <taxon>Streptococcus</taxon>
        <taxon>Streptococcus anginosus group</taxon>
    </lineage>
</organism>
<gene>
    <name evidence="1" type="ORF">SIR_0196</name>
</gene>
<sequence>MLGYFEESSVRSYEQIAHANGFTYFDAGSEGWKAMAKVDGELAPKVNKEFLVQQIKEGKDFVLTSNPSKAFDAWHFEHKGESFYKEMIFLQNNGYKFEKYGNFWRVYK</sequence>
<dbReference type="KEGG" id="sib:SIR_0196"/>
<keyword evidence="2" id="KW-1185">Reference proteome</keyword>
<evidence type="ECO:0000313" key="1">
    <source>
        <dbReference type="EMBL" id="AGU75588.1"/>
    </source>
</evidence>
<reference evidence="1 2" key="1">
    <citation type="journal article" date="2013" name="BMC Genomics">
        <title>Phylogenetic relationship and virulence inference of Streptococcus Anginosus Group: curated annotation and whole-genome comparative analysis support distinct species designation.</title>
        <authorList>
            <person name="Olson A.B."/>
            <person name="Kent H."/>
            <person name="Sibley C.D."/>
            <person name="Grinwis M.E."/>
            <person name="Mabon P."/>
            <person name="Ouellette C."/>
            <person name="Tyson S."/>
            <person name="Graham M."/>
            <person name="Tyler S.D."/>
            <person name="Van Domselaar G."/>
            <person name="Surette M.G."/>
            <person name="Corbett C.R."/>
        </authorList>
    </citation>
    <scope>NUCLEOTIDE SEQUENCE [LARGE SCALE GENOMIC DNA]</scope>
    <source>
        <strain evidence="1 2">B196</strain>
    </source>
</reference>
<accession>T1ZCE3</accession>
<dbReference type="AlphaFoldDB" id="T1ZCE3"/>
<name>T1ZCE3_STRIT</name>
<dbReference type="HOGENOM" id="CLU_1991492_0_0_9"/>
<proteinExistence type="predicted"/>
<dbReference type="PATRIC" id="fig|862967.3.peg.180"/>
<dbReference type="EMBL" id="CP003857">
    <property type="protein sequence ID" value="AGU75588.1"/>
    <property type="molecule type" value="Genomic_DNA"/>
</dbReference>
<dbReference type="Proteomes" id="UP000016233">
    <property type="component" value="Chromosome"/>
</dbReference>
<evidence type="ECO:0000313" key="2">
    <source>
        <dbReference type="Proteomes" id="UP000016233"/>
    </source>
</evidence>